<evidence type="ECO:0000256" key="1">
    <source>
        <dbReference type="SAM" id="MobiDB-lite"/>
    </source>
</evidence>
<evidence type="ECO:0000313" key="4">
    <source>
        <dbReference type="Proteomes" id="UP001044222"/>
    </source>
</evidence>
<evidence type="ECO:0008006" key="5">
    <source>
        <dbReference type="Google" id="ProtNLM"/>
    </source>
</evidence>
<keyword evidence="4" id="KW-1185">Reference proteome</keyword>
<gene>
    <name evidence="3" type="ORF">ANANG_G00198640</name>
</gene>
<evidence type="ECO:0000313" key="3">
    <source>
        <dbReference type="EMBL" id="KAG5841354.1"/>
    </source>
</evidence>
<proteinExistence type="predicted"/>
<comment type="caution">
    <text evidence="3">The sequence shown here is derived from an EMBL/GenBank/DDBJ whole genome shotgun (WGS) entry which is preliminary data.</text>
</comment>
<protein>
    <recommendedName>
        <fullName evidence="5">FERM domain-containing protein</fullName>
    </recommendedName>
</protein>
<feature type="compositionally biased region" description="Gly residues" evidence="1">
    <location>
        <begin position="110"/>
        <end position="119"/>
    </location>
</feature>
<sequence>MGVDKEVEKVGVEVELEMVGVDNKLQKVGVVEERVEDAERVEALRCQVKITTRQSLQLRMANHTARDVYVRLLGHGARISGTGTEPPPAGCDGAEGFGPPVAPAAPARPGGTGGGGGGQFCVPGEQGGLEPASEEQQTHSEPEDQEAEAEEALTISELAYSPCASMLPTPVEDGGGVDLLFQSPTGACLRSLARLLLVGLGLLLVLLPLLLVLLESDIDVSFLRDIRQTPEFQQFHYEYYCPLRRWLVCKINVVMEKLGAD</sequence>
<organism evidence="3 4">
    <name type="scientific">Anguilla anguilla</name>
    <name type="common">European freshwater eel</name>
    <name type="synonym">Muraena anguilla</name>
    <dbReference type="NCBI Taxonomy" id="7936"/>
    <lineage>
        <taxon>Eukaryota</taxon>
        <taxon>Metazoa</taxon>
        <taxon>Chordata</taxon>
        <taxon>Craniata</taxon>
        <taxon>Vertebrata</taxon>
        <taxon>Euteleostomi</taxon>
        <taxon>Actinopterygii</taxon>
        <taxon>Neopterygii</taxon>
        <taxon>Teleostei</taxon>
        <taxon>Anguilliformes</taxon>
        <taxon>Anguillidae</taxon>
        <taxon>Anguilla</taxon>
    </lineage>
</organism>
<keyword evidence="2" id="KW-0812">Transmembrane</keyword>
<reference evidence="3" key="1">
    <citation type="submission" date="2021-01" db="EMBL/GenBank/DDBJ databases">
        <title>A chromosome-scale assembly of European eel, Anguilla anguilla.</title>
        <authorList>
            <person name="Henkel C."/>
            <person name="Jong-Raadsen S.A."/>
            <person name="Dufour S."/>
            <person name="Weltzien F.-A."/>
            <person name="Palstra A.P."/>
            <person name="Pelster B."/>
            <person name="Spaink H.P."/>
            <person name="Van Den Thillart G.E."/>
            <person name="Jansen H."/>
            <person name="Zahm M."/>
            <person name="Klopp C."/>
            <person name="Cedric C."/>
            <person name="Louis A."/>
            <person name="Berthelot C."/>
            <person name="Parey E."/>
            <person name="Roest Crollius H."/>
            <person name="Montfort J."/>
            <person name="Robinson-Rechavi M."/>
            <person name="Bucao C."/>
            <person name="Bouchez O."/>
            <person name="Gislard M."/>
            <person name="Lluch J."/>
            <person name="Milhes M."/>
            <person name="Lampietro C."/>
            <person name="Lopez Roques C."/>
            <person name="Donnadieu C."/>
            <person name="Braasch I."/>
            <person name="Desvignes T."/>
            <person name="Postlethwait J."/>
            <person name="Bobe J."/>
            <person name="Guiguen Y."/>
            <person name="Dirks R."/>
        </authorList>
    </citation>
    <scope>NUCLEOTIDE SEQUENCE</scope>
    <source>
        <strain evidence="3">Tag_6206</strain>
        <tissue evidence="3">Liver</tissue>
    </source>
</reference>
<keyword evidence="2" id="KW-1133">Transmembrane helix</keyword>
<feature type="region of interest" description="Disordered" evidence="1">
    <location>
        <begin position="104"/>
        <end position="150"/>
    </location>
</feature>
<dbReference type="AlphaFoldDB" id="A0A9D3M2G9"/>
<dbReference type="EMBL" id="JAFIRN010000010">
    <property type="protein sequence ID" value="KAG5841354.1"/>
    <property type="molecule type" value="Genomic_DNA"/>
</dbReference>
<dbReference type="Proteomes" id="UP001044222">
    <property type="component" value="Chromosome 10"/>
</dbReference>
<keyword evidence="2" id="KW-0472">Membrane</keyword>
<name>A0A9D3M2G9_ANGAN</name>
<feature type="transmembrane region" description="Helical" evidence="2">
    <location>
        <begin position="192"/>
        <end position="214"/>
    </location>
</feature>
<evidence type="ECO:0000256" key="2">
    <source>
        <dbReference type="SAM" id="Phobius"/>
    </source>
</evidence>
<accession>A0A9D3M2G9</accession>